<proteinExistence type="predicted"/>
<evidence type="ECO:0000313" key="3">
    <source>
        <dbReference type="Proteomes" id="UP001293718"/>
    </source>
</evidence>
<protein>
    <submittedName>
        <fullName evidence="2">Uncharacterized protein</fullName>
    </submittedName>
</protein>
<keyword evidence="3" id="KW-1185">Reference proteome</keyword>
<gene>
    <name evidence="2" type="ORF">SM757_17745</name>
</gene>
<sequence length="167" mass="18891">MPDCPRAKKIKAPGRTQAMKLLSFLRHPREPATQVQAFARHWTRQFKLYTRSELKAGADTVANAYQADLSDRALAAKFMIITTALKYCSRSSKPSPIKRYFFLPGDTRNCTRNFLYAPFDLPGSVSDGELLRLLKHPGAPHRSRKPQPQAPENLTGDEPTRFVDFAE</sequence>
<dbReference type="RefSeq" id="WP_322466501.1">
    <property type="nucleotide sequence ID" value="NZ_JAXOJX010000029.1"/>
</dbReference>
<name>A0ABU5IHK9_9BURK</name>
<reference evidence="2 3" key="1">
    <citation type="submission" date="2023-11" db="EMBL/GenBank/DDBJ databases">
        <title>Draft genome of Azohydromonas lata strain H1 (DSM1123), a polyhydroxyalkanoate producer.</title>
        <authorList>
            <person name="Traversa D."/>
            <person name="D'Addabbo P."/>
            <person name="Pazzani C."/>
            <person name="Manzari C."/>
            <person name="Chiara M."/>
            <person name="Scrascia M."/>
        </authorList>
    </citation>
    <scope>NUCLEOTIDE SEQUENCE [LARGE SCALE GENOMIC DNA]</scope>
    <source>
        <strain evidence="2 3">H1</strain>
    </source>
</reference>
<feature type="region of interest" description="Disordered" evidence="1">
    <location>
        <begin position="137"/>
        <end position="167"/>
    </location>
</feature>
<dbReference type="EMBL" id="JAXOJX010000029">
    <property type="protein sequence ID" value="MDZ5458423.1"/>
    <property type="molecule type" value="Genomic_DNA"/>
</dbReference>
<comment type="caution">
    <text evidence="2">The sequence shown here is derived from an EMBL/GenBank/DDBJ whole genome shotgun (WGS) entry which is preliminary data.</text>
</comment>
<accession>A0ABU5IHK9</accession>
<dbReference type="Proteomes" id="UP001293718">
    <property type="component" value="Unassembled WGS sequence"/>
</dbReference>
<evidence type="ECO:0000313" key="2">
    <source>
        <dbReference type="EMBL" id="MDZ5458423.1"/>
    </source>
</evidence>
<organism evidence="2 3">
    <name type="scientific">Azohydromonas lata</name>
    <dbReference type="NCBI Taxonomy" id="45677"/>
    <lineage>
        <taxon>Bacteria</taxon>
        <taxon>Pseudomonadati</taxon>
        <taxon>Pseudomonadota</taxon>
        <taxon>Betaproteobacteria</taxon>
        <taxon>Burkholderiales</taxon>
        <taxon>Sphaerotilaceae</taxon>
        <taxon>Azohydromonas</taxon>
    </lineage>
</organism>
<evidence type="ECO:0000256" key="1">
    <source>
        <dbReference type="SAM" id="MobiDB-lite"/>
    </source>
</evidence>